<evidence type="ECO:0000259" key="3">
    <source>
        <dbReference type="Pfam" id="PF02525"/>
    </source>
</evidence>
<dbReference type="InterPro" id="IPR051545">
    <property type="entry name" value="NAD(P)H_dehydrogenase_qn"/>
</dbReference>
<reference evidence="4 5" key="1">
    <citation type="submission" date="2024-06" db="EMBL/GenBank/DDBJ databases">
        <title>Genomic Encyclopedia of Type Strains, Phase IV (KMG-IV): sequencing the most valuable type-strain genomes for metagenomic binning, comparative biology and taxonomic classification.</title>
        <authorList>
            <person name="Goeker M."/>
        </authorList>
    </citation>
    <scope>NUCLEOTIDE SEQUENCE [LARGE SCALE GENOMIC DNA]</scope>
    <source>
        <strain evidence="4 5">DSM 17809</strain>
    </source>
</reference>
<dbReference type="EC" id="1.6.5.2" evidence="4"/>
<protein>
    <submittedName>
        <fullName evidence="4">NAD(P)H dehydrogenase (Quinone)</fullName>
        <ecNumber evidence="4">1.6.5.2</ecNumber>
    </submittedName>
</protein>
<keyword evidence="5" id="KW-1185">Reference proteome</keyword>
<dbReference type="PANTHER" id="PTHR10204">
    <property type="entry name" value="NAD P H OXIDOREDUCTASE-RELATED"/>
    <property type="match status" value="1"/>
</dbReference>
<organism evidence="4 5">
    <name type="scientific">Phenylobacterium koreense</name>
    <dbReference type="NCBI Taxonomy" id="266125"/>
    <lineage>
        <taxon>Bacteria</taxon>
        <taxon>Pseudomonadati</taxon>
        <taxon>Pseudomonadota</taxon>
        <taxon>Alphaproteobacteria</taxon>
        <taxon>Caulobacterales</taxon>
        <taxon>Caulobacteraceae</taxon>
        <taxon>Phenylobacterium</taxon>
    </lineage>
</organism>
<dbReference type="InterPro" id="IPR003680">
    <property type="entry name" value="Flavodoxin_fold"/>
</dbReference>
<dbReference type="EMBL" id="JBEPLU010000005">
    <property type="protein sequence ID" value="MET3528727.1"/>
    <property type="molecule type" value="Genomic_DNA"/>
</dbReference>
<dbReference type="PANTHER" id="PTHR10204:SF34">
    <property type="entry name" value="NAD(P)H DEHYDROGENASE [QUINONE] 1 ISOFORM 1"/>
    <property type="match status" value="1"/>
</dbReference>
<accession>A0ABV2ENW2</accession>
<keyword evidence="2 4" id="KW-0560">Oxidoreductase</keyword>
<dbReference type="InterPro" id="IPR029039">
    <property type="entry name" value="Flavoprotein-like_sf"/>
</dbReference>
<evidence type="ECO:0000256" key="2">
    <source>
        <dbReference type="ARBA" id="ARBA00023002"/>
    </source>
</evidence>
<dbReference type="GO" id="GO:0003955">
    <property type="term" value="F:NAD(P)H dehydrogenase (quinone) activity"/>
    <property type="evidence" value="ECO:0007669"/>
    <property type="project" value="UniProtKB-EC"/>
</dbReference>
<dbReference type="Pfam" id="PF02525">
    <property type="entry name" value="Flavodoxin_2"/>
    <property type="match status" value="1"/>
</dbReference>
<name>A0ABV2ENW2_9CAUL</name>
<comment type="similarity">
    <text evidence="1">Belongs to the NAD(P)H dehydrogenase (quinone) family.</text>
</comment>
<dbReference type="RefSeq" id="WP_354298582.1">
    <property type="nucleotide sequence ID" value="NZ_JBEPLU010000005.1"/>
</dbReference>
<dbReference type="SUPFAM" id="SSF52218">
    <property type="entry name" value="Flavoproteins"/>
    <property type="match status" value="1"/>
</dbReference>
<gene>
    <name evidence="4" type="ORF">ABID41_003869</name>
</gene>
<dbReference type="Gene3D" id="3.40.50.360">
    <property type="match status" value="1"/>
</dbReference>
<evidence type="ECO:0000313" key="5">
    <source>
        <dbReference type="Proteomes" id="UP001549110"/>
    </source>
</evidence>
<sequence>MKHAVILAHPSADSLNGAIAKAYADAVRDLGHEVVWRDLYRMRWDPVLKAAEIPGRHGPARFHKDVVAERARLADVDVFAFIYPIWFNAPPAMLKGYVDRVFGIGFGFEPAFGGVEPRLRGKDLISFTTSGAPEFWLQETGALEDLMRNFDRYLGQAVGLRVTDHLHFGGIVEGIRPDVVEEMLSQVRQATARFGQPSDQPETTRQGS</sequence>
<evidence type="ECO:0000256" key="1">
    <source>
        <dbReference type="ARBA" id="ARBA00006252"/>
    </source>
</evidence>
<proteinExistence type="inferred from homology"/>
<feature type="domain" description="Flavodoxin-like fold" evidence="3">
    <location>
        <begin position="1"/>
        <end position="189"/>
    </location>
</feature>
<comment type="caution">
    <text evidence="4">The sequence shown here is derived from an EMBL/GenBank/DDBJ whole genome shotgun (WGS) entry which is preliminary data.</text>
</comment>
<evidence type="ECO:0000313" key="4">
    <source>
        <dbReference type="EMBL" id="MET3528727.1"/>
    </source>
</evidence>
<dbReference type="Proteomes" id="UP001549110">
    <property type="component" value="Unassembled WGS sequence"/>
</dbReference>